<proteinExistence type="predicted"/>
<feature type="compositionally biased region" description="Low complexity" evidence="1">
    <location>
        <begin position="244"/>
        <end position="257"/>
    </location>
</feature>
<dbReference type="PANTHER" id="PTHR13360:SF1">
    <property type="entry name" value="ACTIVATING SIGNAL COINTEGRATOR 1 COMPLEX SUBUNIT 1"/>
    <property type="match status" value="1"/>
</dbReference>
<dbReference type="Gene3D" id="3.90.1140.10">
    <property type="entry name" value="Cyclic phosphodiesterase"/>
    <property type="match status" value="1"/>
</dbReference>
<feature type="domain" description="A-kinase anchor protein 7-like phosphoesterase" evidence="2">
    <location>
        <begin position="75"/>
        <end position="170"/>
    </location>
</feature>
<evidence type="ECO:0000313" key="3">
    <source>
        <dbReference type="EMBL" id="KAF7505442.1"/>
    </source>
</evidence>
<keyword evidence="4" id="KW-1185">Reference proteome</keyword>
<accession>A0A8H7ACY7</accession>
<evidence type="ECO:0000313" key="4">
    <source>
        <dbReference type="Proteomes" id="UP000606974"/>
    </source>
</evidence>
<gene>
    <name evidence="3" type="ORF">GJ744_000769</name>
</gene>
<dbReference type="InterPro" id="IPR009210">
    <property type="entry name" value="ASCC1"/>
</dbReference>
<dbReference type="GO" id="GO:0006355">
    <property type="term" value="P:regulation of DNA-templated transcription"/>
    <property type="evidence" value="ECO:0007669"/>
    <property type="project" value="TreeGrafter"/>
</dbReference>
<evidence type="ECO:0000256" key="1">
    <source>
        <dbReference type="SAM" id="MobiDB-lite"/>
    </source>
</evidence>
<name>A0A8H7ACY7_9EURO</name>
<feature type="domain" description="A-kinase anchor protein 7-like phosphoesterase" evidence="2">
    <location>
        <begin position="268"/>
        <end position="349"/>
    </location>
</feature>
<feature type="compositionally biased region" description="Low complexity" evidence="1">
    <location>
        <begin position="109"/>
        <end position="121"/>
    </location>
</feature>
<dbReference type="Pfam" id="PF10469">
    <property type="entry name" value="AKAP7_NLS"/>
    <property type="match status" value="2"/>
</dbReference>
<feature type="region of interest" description="Disordered" evidence="1">
    <location>
        <begin position="109"/>
        <end position="136"/>
    </location>
</feature>
<feature type="region of interest" description="Disordered" evidence="1">
    <location>
        <begin position="199"/>
        <end position="277"/>
    </location>
</feature>
<comment type="caution">
    <text evidence="3">The sequence shown here is derived from an EMBL/GenBank/DDBJ whole genome shotgun (WGS) entry which is preliminary data.</text>
</comment>
<dbReference type="AlphaFoldDB" id="A0A8H7ACY7"/>
<organism evidence="3 4">
    <name type="scientific">Endocarpon pusillum</name>
    <dbReference type="NCBI Taxonomy" id="364733"/>
    <lineage>
        <taxon>Eukaryota</taxon>
        <taxon>Fungi</taxon>
        <taxon>Dikarya</taxon>
        <taxon>Ascomycota</taxon>
        <taxon>Pezizomycotina</taxon>
        <taxon>Eurotiomycetes</taxon>
        <taxon>Chaetothyriomycetidae</taxon>
        <taxon>Verrucariales</taxon>
        <taxon>Verrucariaceae</taxon>
        <taxon>Endocarpon</taxon>
    </lineage>
</organism>
<feature type="compositionally biased region" description="Basic and acidic residues" evidence="1">
    <location>
        <begin position="205"/>
        <end position="223"/>
    </location>
</feature>
<sequence>MELWRDAGGIMSIALAAEQEQEQKENNAVVSRSTILATNSGMPNHTATISTRRVISLSTKLMPARNQRPPKPPLTHFLCLPLLTPTSTPQLRASIAHLKSVIEGLQPGAEDASAGASAGAGAEKRPSRTRPLIPPAAFRPLGTLHLTLGVMSLKEAEKLQGALKLLEDLDLEAMLGDISDGRSSPEDIFSRESPVALVLGQSTRSSDELKEKSSSHDTTEDTPRTTGIPAAEATERSGTLTTLSKPISPPSISKQSSATPLKPHLPDSSASVLHTPPHDPTSRLHLFCLSVLHHFKSAGYILSEAADRELTLHATLINTVYAKKRRDGEKKRMGKVTFDATAVLRVFNERGGDTSSQGTSRGGSNGGGGAFTFASSIPINRVQICEMGAKKLDAENDPEGLVERYVVVAEKRILAGIE</sequence>
<dbReference type="OrthoDB" id="277832at2759"/>
<dbReference type="Proteomes" id="UP000606974">
    <property type="component" value="Unassembled WGS sequence"/>
</dbReference>
<reference evidence="3" key="1">
    <citation type="submission" date="2020-02" db="EMBL/GenBank/DDBJ databases">
        <authorList>
            <person name="Palmer J.M."/>
        </authorList>
    </citation>
    <scope>NUCLEOTIDE SEQUENCE</scope>
    <source>
        <strain evidence="3">EPUS1.4</strain>
        <tissue evidence="3">Thallus</tissue>
    </source>
</reference>
<evidence type="ECO:0000259" key="2">
    <source>
        <dbReference type="Pfam" id="PF10469"/>
    </source>
</evidence>
<dbReference type="EMBL" id="JAACFV010000109">
    <property type="protein sequence ID" value="KAF7505442.1"/>
    <property type="molecule type" value="Genomic_DNA"/>
</dbReference>
<dbReference type="GO" id="GO:0006307">
    <property type="term" value="P:DNA alkylation repair"/>
    <property type="evidence" value="ECO:0007669"/>
    <property type="project" value="InterPro"/>
</dbReference>
<dbReference type="InterPro" id="IPR019510">
    <property type="entry name" value="AKAP7-like_phosphoesterase"/>
</dbReference>
<protein>
    <recommendedName>
        <fullName evidence="2">A-kinase anchor protein 7-like phosphoesterase domain-containing protein</fullName>
    </recommendedName>
</protein>
<dbReference type="GO" id="GO:0005634">
    <property type="term" value="C:nucleus"/>
    <property type="evidence" value="ECO:0007669"/>
    <property type="project" value="TreeGrafter"/>
</dbReference>
<dbReference type="PANTHER" id="PTHR13360">
    <property type="entry name" value="ACTIVATING SIGNAL COINTEGRATOR 1 COMPLEX SUBUNIT 1"/>
    <property type="match status" value="1"/>
</dbReference>